<dbReference type="InterPro" id="IPR009936">
    <property type="entry name" value="DUF1468"/>
</dbReference>
<dbReference type="Pfam" id="PF07331">
    <property type="entry name" value="TctB"/>
    <property type="match status" value="1"/>
</dbReference>
<organism evidence="3 4">
    <name type="scientific">Viridibacterium curvum</name>
    <dbReference type="NCBI Taxonomy" id="1101404"/>
    <lineage>
        <taxon>Bacteria</taxon>
        <taxon>Pseudomonadati</taxon>
        <taxon>Pseudomonadota</taxon>
        <taxon>Betaproteobacteria</taxon>
        <taxon>Rhodocyclales</taxon>
        <taxon>Rhodocyclaceae</taxon>
        <taxon>Viridibacterium</taxon>
    </lineage>
</organism>
<gene>
    <name evidence="3" type="ORF">GCM10025770_33450</name>
</gene>
<feature type="transmembrane region" description="Helical" evidence="1">
    <location>
        <begin position="43"/>
        <end position="66"/>
    </location>
</feature>
<feature type="domain" description="DUF1468" evidence="2">
    <location>
        <begin position="10"/>
        <end position="152"/>
    </location>
</feature>
<evidence type="ECO:0000313" key="3">
    <source>
        <dbReference type="EMBL" id="GAA5170475.1"/>
    </source>
</evidence>
<proteinExistence type="predicted"/>
<sequence length="164" mass="17224">MSTPRKHFAVAAGIAMFASAVAMLVAVAQIPKPVIDDGLGPRLMPAILAGFLMLLAMGFTQAAWQGRVPDVVNDPEEAPDPGSRQRALWLVAGLVALFVLLAYAGIGLAGVVSFALFARAFGSDSMPKAALIGLGTTLVIWLLFDRLLGVQLGGLIHFGEWRLG</sequence>
<evidence type="ECO:0000256" key="1">
    <source>
        <dbReference type="SAM" id="Phobius"/>
    </source>
</evidence>
<feature type="transmembrane region" description="Helical" evidence="1">
    <location>
        <begin position="7"/>
        <end position="31"/>
    </location>
</feature>
<name>A0ABP9R152_9RHOO</name>
<evidence type="ECO:0000313" key="4">
    <source>
        <dbReference type="Proteomes" id="UP001500547"/>
    </source>
</evidence>
<dbReference type="EMBL" id="BAABLD010000017">
    <property type="protein sequence ID" value="GAA5170475.1"/>
    <property type="molecule type" value="Genomic_DNA"/>
</dbReference>
<keyword evidence="1" id="KW-1133">Transmembrane helix</keyword>
<reference evidence="4" key="1">
    <citation type="journal article" date="2019" name="Int. J. Syst. Evol. Microbiol.">
        <title>The Global Catalogue of Microorganisms (GCM) 10K type strain sequencing project: providing services to taxonomists for standard genome sequencing and annotation.</title>
        <authorList>
            <consortium name="The Broad Institute Genomics Platform"/>
            <consortium name="The Broad Institute Genome Sequencing Center for Infectious Disease"/>
            <person name="Wu L."/>
            <person name="Ma J."/>
        </authorList>
    </citation>
    <scope>NUCLEOTIDE SEQUENCE [LARGE SCALE GENOMIC DNA]</scope>
    <source>
        <strain evidence="4">JCM 18715</strain>
    </source>
</reference>
<dbReference type="Proteomes" id="UP001500547">
    <property type="component" value="Unassembled WGS sequence"/>
</dbReference>
<keyword evidence="4" id="KW-1185">Reference proteome</keyword>
<protein>
    <recommendedName>
        <fullName evidence="2">DUF1468 domain-containing protein</fullName>
    </recommendedName>
</protein>
<feature type="transmembrane region" description="Helical" evidence="1">
    <location>
        <begin position="129"/>
        <end position="148"/>
    </location>
</feature>
<keyword evidence="1" id="KW-0472">Membrane</keyword>
<evidence type="ECO:0000259" key="2">
    <source>
        <dbReference type="Pfam" id="PF07331"/>
    </source>
</evidence>
<comment type="caution">
    <text evidence="3">The sequence shown here is derived from an EMBL/GenBank/DDBJ whole genome shotgun (WGS) entry which is preliminary data.</text>
</comment>
<dbReference type="RefSeq" id="WP_345534256.1">
    <property type="nucleotide sequence ID" value="NZ_BAABLD010000017.1"/>
</dbReference>
<accession>A0ABP9R152</accession>
<feature type="transmembrane region" description="Helical" evidence="1">
    <location>
        <begin position="87"/>
        <end position="117"/>
    </location>
</feature>
<keyword evidence="1" id="KW-0812">Transmembrane</keyword>